<dbReference type="PANTHER" id="PTHR24252">
    <property type="entry name" value="ACROSIN-RELATED"/>
    <property type="match status" value="1"/>
</dbReference>
<dbReference type="PANTHER" id="PTHR24252:SF7">
    <property type="entry name" value="HYALIN"/>
    <property type="match status" value="1"/>
</dbReference>
<dbReference type="InterPro" id="IPR043504">
    <property type="entry name" value="Peptidase_S1_PA_chymotrypsin"/>
</dbReference>
<reference evidence="4" key="1">
    <citation type="submission" date="2021-03" db="EMBL/GenBank/DDBJ databases">
        <authorList>
            <person name="Tran Van P."/>
        </authorList>
    </citation>
    <scope>NUCLEOTIDE SEQUENCE</scope>
</reference>
<name>A0ABN7NM19_TIMPD</name>
<keyword evidence="2" id="KW-0720">Serine protease</keyword>
<dbReference type="SUPFAM" id="SSF50494">
    <property type="entry name" value="Trypsin-like serine proteases"/>
    <property type="match status" value="1"/>
</dbReference>
<dbReference type="PROSITE" id="PS00135">
    <property type="entry name" value="TRYPSIN_SER"/>
    <property type="match status" value="1"/>
</dbReference>
<dbReference type="SMART" id="SM00020">
    <property type="entry name" value="Tryp_SPc"/>
    <property type="match status" value="1"/>
</dbReference>
<evidence type="ECO:0000256" key="1">
    <source>
        <dbReference type="ARBA" id="ARBA00023157"/>
    </source>
</evidence>
<dbReference type="EMBL" id="CAJPIN010001408">
    <property type="protein sequence ID" value="CAG2054521.1"/>
    <property type="molecule type" value="Genomic_DNA"/>
</dbReference>
<keyword evidence="2" id="KW-0378">Hydrolase</keyword>
<gene>
    <name evidence="4" type="ORF">TPAB3V08_LOCUS1543</name>
</gene>
<dbReference type="PROSITE" id="PS50240">
    <property type="entry name" value="TRYPSIN_DOM"/>
    <property type="match status" value="1"/>
</dbReference>
<organism evidence="4 5">
    <name type="scientific">Timema podura</name>
    <name type="common">Walking stick</name>
    <dbReference type="NCBI Taxonomy" id="61482"/>
    <lineage>
        <taxon>Eukaryota</taxon>
        <taxon>Metazoa</taxon>
        <taxon>Ecdysozoa</taxon>
        <taxon>Arthropoda</taxon>
        <taxon>Hexapoda</taxon>
        <taxon>Insecta</taxon>
        <taxon>Pterygota</taxon>
        <taxon>Neoptera</taxon>
        <taxon>Polyneoptera</taxon>
        <taxon>Phasmatodea</taxon>
        <taxon>Timematodea</taxon>
        <taxon>Timematoidea</taxon>
        <taxon>Timematidae</taxon>
        <taxon>Timema</taxon>
    </lineage>
</organism>
<dbReference type="InterPro" id="IPR033116">
    <property type="entry name" value="TRYPSIN_SER"/>
</dbReference>
<dbReference type="Pfam" id="PF00089">
    <property type="entry name" value="Trypsin"/>
    <property type="match status" value="1"/>
</dbReference>
<dbReference type="InterPro" id="IPR009003">
    <property type="entry name" value="Peptidase_S1_PA"/>
</dbReference>
<sequence>MLRTGAARECGVSGNLNRRQPRNIVAIPTPWTGRIISGKESPKGAWPWQVSLQLLHPKFGFIGHWCGGVLIYPQWILTAAHCIHNDLFNLPLAALWTAVLGEWDRNVEEDTEIRIPVDRIFVHESFNNYQHDIALMKLSRSVTTKEDHLQAICLPGVNKPLPRVCIATGWGHTKTRGSLASRLMEARIPVHDKKACQAKYSGSVPIRANHLCAGHLDGSTGTCVGDSGGPLQCSEKDGRWSLAGITSFGSGCAKLGYPDVYTRLSFYMPWIENKINNSRLTNELSNFSTVCSHTGLVLYTYGASTVAVWYRIAATVPHIEIVDTTYAPRACFPHHTLQFS</sequence>
<evidence type="ECO:0000256" key="2">
    <source>
        <dbReference type="RuleBase" id="RU363034"/>
    </source>
</evidence>
<dbReference type="PROSITE" id="PS00134">
    <property type="entry name" value="TRYPSIN_HIS"/>
    <property type="match status" value="1"/>
</dbReference>
<dbReference type="Proteomes" id="UP001153148">
    <property type="component" value="Unassembled WGS sequence"/>
</dbReference>
<dbReference type="Gene3D" id="2.40.10.10">
    <property type="entry name" value="Trypsin-like serine proteases"/>
    <property type="match status" value="1"/>
</dbReference>
<feature type="domain" description="Peptidase S1" evidence="3">
    <location>
        <begin position="35"/>
        <end position="276"/>
    </location>
</feature>
<dbReference type="PRINTS" id="PR00722">
    <property type="entry name" value="CHYMOTRYPSIN"/>
</dbReference>
<accession>A0ABN7NM19</accession>
<keyword evidence="1" id="KW-1015">Disulfide bond</keyword>
<dbReference type="CDD" id="cd00190">
    <property type="entry name" value="Tryp_SPc"/>
    <property type="match status" value="1"/>
</dbReference>
<keyword evidence="5" id="KW-1185">Reference proteome</keyword>
<dbReference type="InterPro" id="IPR001254">
    <property type="entry name" value="Trypsin_dom"/>
</dbReference>
<dbReference type="InterPro" id="IPR018114">
    <property type="entry name" value="TRYPSIN_HIS"/>
</dbReference>
<dbReference type="InterPro" id="IPR001314">
    <property type="entry name" value="Peptidase_S1A"/>
</dbReference>
<keyword evidence="2" id="KW-0645">Protease</keyword>
<evidence type="ECO:0000313" key="4">
    <source>
        <dbReference type="EMBL" id="CAG2054521.1"/>
    </source>
</evidence>
<evidence type="ECO:0000313" key="5">
    <source>
        <dbReference type="Proteomes" id="UP001153148"/>
    </source>
</evidence>
<comment type="caution">
    <text evidence="4">The sequence shown here is derived from an EMBL/GenBank/DDBJ whole genome shotgun (WGS) entry which is preliminary data.</text>
</comment>
<protein>
    <recommendedName>
        <fullName evidence="3">Peptidase S1 domain-containing protein</fullName>
    </recommendedName>
</protein>
<evidence type="ECO:0000259" key="3">
    <source>
        <dbReference type="PROSITE" id="PS50240"/>
    </source>
</evidence>
<feature type="non-terminal residue" evidence="4">
    <location>
        <position position="340"/>
    </location>
</feature>
<proteinExistence type="predicted"/>